<dbReference type="EnsemblFungi" id="PTTG_26906-t43_1">
    <property type="protein sequence ID" value="PTTG_26906-t43_1-p1"/>
    <property type="gene ID" value="PTTG_26906"/>
</dbReference>
<accession>A0A180GQ96</accession>
<dbReference type="STRING" id="630390.A0A180GQ96"/>
<dbReference type="EMBL" id="ADAS02000037">
    <property type="protein sequence ID" value="OAV94694.1"/>
    <property type="molecule type" value="Genomic_DNA"/>
</dbReference>
<protein>
    <submittedName>
        <fullName evidence="1 2">Uncharacterized protein</fullName>
    </submittedName>
</protein>
<proteinExistence type="predicted"/>
<dbReference type="AlphaFoldDB" id="A0A180GQ96"/>
<organism evidence="1">
    <name type="scientific">Puccinia triticina (isolate 1-1 / race 1 (BBBD))</name>
    <name type="common">Brown leaf rust fungus</name>
    <dbReference type="NCBI Taxonomy" id="630390"/>
    <lineage>
        <taxon>Eukaryota</taxon>
        <taxon>Fungi</taxon>
        <taxon>Dikarya</taxon>
        <taxon>Basidiomycota</taxon>
        <taxon>Pucciniomycotina</taxon>
        <taxon>Pucciniomycetes</taxon>
        <taxon>Pucciniales</taxon>
        <taxon>Pucciniaceae</taxon>
        <taxon>Puccinia</taxon>
    </lineage>
</organism>
<name>A0A180GQ96_PUCT1</name>
<sequence length="101" mass="10641">MTGPVGVWATAFLDQAAGDPPTLTKEGKGGMGPLSAEADYTHSFVKHASAAGWEIPTLISQYCQGLKQDIQIALIVSHTSFTTVNKVASFSLELDTAMSRA</sequence>
<dbReference type="Proteomes" id="UP000005240">
    <property type="component" value="Unassembled WGS sequence"/>
</dbReference>
<dbReference type="OrthoDB" id="2507259at2759"/>
<evidence type="ECO:0000313" key="1">
    <source>
        <dbReference type="EMBL" id="OAV94694.1"/>
    </source>
</evidence>
<reference evidence="2" key="4">
    <citation type="submission" date="2025-05" db="UniProtKB">
        <authorList>
            <consortium name="EnsemblFungi"/>
        </authorList>
    </citation>
    <scope>IDENTIFICATION</scope>
    <source>
        <strain evidence="2">isolate 1-1 / race 1 (BBBD)</strain>
    </source>
</reference>
<keyword evidence="3" id="KW-1185">Reference proteome</keyword>
<gene>
    <name evidence="1" type="ORF">PTTG_26906</name>
</gene>
<evidence type="ECO:0000313" key="3">
    <source>
        <dbReference type="Proteomes" id="UP000005240"/>
    </source>
</evidence>
<evidence type="ECO:0000313" key="2">
    <source>
        <dbReference type="EnsemblFungi" id="PTTG_26906-t43_1-p1"/>
    </source>
</evidence>
<reference evidence="1" key="1">
    <citation type="submission" date="2009-11" db="EMBL/GenBank/DDBJ databases">
        <authorList>
            <consortium name="The Broad Institute Genome Sequencing Platform"/>
            <person name="Ward D."/>
            <person name="Feldgarden M."/>
            <person name="Earl A."/>
            <person name="Young S.K."/>
            <person name="Zeng Q."/>
            <person name="Koehrsen M."/>
            <person name="Alvarado L."/>
            <person name="Berlin A."/>
            <person name="Bochicchio J."/>
            <person name="Borenstein D."/>
            <person name="Chapman S.B."/>
            <person name="Chen Z."/>
            <person name="Engels R."/>
            <person name="Freedman E."/>
            <person name="Gellesch M."/>
            <person name="Goldberg J."/>
            <person name="Griggs A."/>
            <person name="Gujja S."/>
            <person name="Heilman E."/>
            <person name="Heiman D."/>
            <person name="Hepburn T."/>
            <person name="Howarth C."/>
            <person name="Jen D."/>
            <person name="Larson L."/>
            <person name="Lewis B."/>
            <person name="Mehta T."/>
            <person name="Park D."/>
            <person name="Pearson M."/>
            <person name="Roberts A."/>
            <person name="Saif S."/>
            <person name="Shea T."/>
            <person name="Shenoy N."/>
            <person name="Sisk P."/>
            <person name="Stolte C."/>
            <person name="Sykes S."/>
            <person name="Thomson T."/>
            <person name="Walk T."/>
            <person name="White J."/>
            <person name="Yandava C."/>
            <person name="Izard J."/>
            <person name="Baranova O.V."/>
            <person name="Blanton J.M."/>
            <person name="Tanner A.C."/>
            <person name="Dewhirst F.E."/>
            <person name="Haas B."/>
            <person name="Nusbaum C."/>
            <person name="Birren B."/>
        </authorList>
    </citation>
    <scope>NUCLEOTIDE SEQUENCE [LARGE SCALE GENOMIC DNA]</scope>
    <source>
        <strain evidence="1">1-1 BBBD Race 1</strain>
    </source>
</reference>
<reference evidence="2 3" key="3">
    <citation type="journal article" date="2017" name="G3 (Bethesda)">
        <title>Comparative analysis highlights variable genome content of wheat rusts and divergence of the mating loci.</title>
        <authorList>
            <person name="Cuomo C.A."/>
            <person name="Bakkeren G."/>
            <person name="Khalil H.B."/>
            <person name="Panwar V."/>
            <person name="Joly D."/>
            <person name="Linning R."/>
            <person name="Sakthikumar S."/>
            <person name="Song X."/>
            <person name="Adiconis X."/>
            <person name="Fan L."/>
            <person name="Goldberg J.M."/>
            <person name="Levin J.Z."/>
            <person name="Young S."/>
            <person name="Zeng Q."/>
            <person name="Anikster Y."/>
            <person name="Bruce M."/>
            <person name="Wang M."/>
            <person name="Yin C."/>
            <person name="McCallum B."/>
            <person name="Szabo L.J."/>
            <person name="Hulbert S."/>
            <person name="Chen X."/>
            <person name="Fellers J.P."/>
        </authorList>
    </citation>
    <scope>NUCLEOTIDE SEQUENCE</scope>
    <source>
        <strain evidence="2">isolate 1-1 / race 1 (BBBD)</strain>
        <strain evidence="3">Isolate 1-1 / race 1 (BBBD)</strain>
    </source>
</reference>
<dbReference type="VEuPathDB" id="FungiDB:PTTG_26906"/>
<reference evidence="1" key="2">
    <citation type="submission" date="2016-05" db="EMBL/GenBank/DDBJ databases">
        <title>Comparative analysis highlights variable genome content of wheat rusts and divergence of the mating loci.</title>
        <authorList>
            <person name="Cuomo C.A."/>
            <person name="Bakkeren G."/>
            <person name="Szabo L."/>
            <person name="Khalil H."/>
            <person name="Joly D."/>
            <person name="Goldberg J."/>
            <person name="Young S."/>
            <person name="Zeng Q."/>
            <person name="Fellers J."/>
        </authorList>
    </citation>
    <scope>NUCLEOTIDE SEQUENCE [LARGE SCALE GENOMIC DNA]</scope>
    <source>
        <strain evidence="1">1-1 BBBD Race 1</strain>
    </source>
</reference>